<dbReference type="InterPro" id="IPR002716">
    <property type="entry name" value="PIN_dom"/>
</dbReference>
<protein>
    <submittedName>
        <fullName evidence="2">Type II toxin-antitoxin system VapC family toxin</fullName>
    </submittedName>
</protein>
<feature type="domain" description="PIN" evidence="1">
    <location>
        <begin position="4"/>
        <end position="133"/>
    </location>
</feature>
<dbReference type="Pfam" id="PF01850">
    <property type="entry name" value="PIN"/>
    <property type="match status" value="1"/>
</dbReference>
<reference evidence="2" key="1">
    <citation type="submission" date="2020-05" db="EMBL/GenBank/DDBJ databases">
        <authorList>
            <person name="Zhu T."/>
            <person name="Keshari N."/>
            <person name="Lu X."/>
        </authorList>
    </citation>
    <scope>NUCLEOTIDE SEQUENCE</scope>
    <source>
        <strain evidence="2">NK1-12</strain>
    </source>
</reference>
<dbReference type="PANTHER" id="PTHR42188">
    <property type="entry name" value="23S RRNA-SPECIFIC ENDONUCLEASE VAPC20"/>
    <property type="match status" value="1"/>
</dbReference>
<evidence type="ECO:0000259" key="1">
    <source>
        <dbReference type="Pfam" id="PF01850"/>
    </source>
</evidence>
<evidence type="ECO:0000313" key="2">
    <source>
        <dbReference type="EMBL" id="WNZ26248.1"/>
    </source>
</evidence>
<sequence>MRTVFADSSYWVALFYSQDELHPIADTISESLETSKTFITTSEMVLIEVLNFFCKFEQNIRQQVATTISGMQNNPTITVIPQTTELFDRALNLYTQCPDKQWSLTDCSSFVLMQDLEIQAALTHDKHFEQAGFQVLMRKVTD</sequence>
<proteinExistence type="predicted"/>
<accession>A0AA96WIZ5</accession>
<dbReference type="EMBL" id="CP053586">
    <property type="protein sequence ID" value="WNZ26248.1"/>
    <property type="molecule type" value="Genomic_DNA"/>
</dbReference>
<dbReference type="AlphaFoldDB" id="A0AA96WIZ5"/>
<gene>
    <name evidence="2" type="ORF">HJG54_27795</name>
</gene>
<name>A0AA96WIZ5_9CYAN</name>
<dbReference type="PANTHER" id="PTHR42188:SF1">
    <property type="entry name" value="23S RRNA-SPECIFIC ENDONUCLEASE VAPC20"/>
    <property type="match status" value="1"/>
</dbReference>
<dbReference type="GO" id="GO:0016075">
    <property type="term" value="P:rRNA catabolic process"/>
    <property type="evidence" value="ECO:0007669"/>
    <property type="project" value="TreeGrafter"/>
</dbReference>
<dbReference type="Gene3D" id="3.40.50.1010">
    <property type="entry name" value="5'-nuclease"/>
    <property type="match status" value="1"/>
</dbReference>
<dbReference type="InterPro" id="IPR029060">
    <property type="entry name" value="PIN-like_dom_sf"/>
</dbReference>
<organism evidence="2">
    <name type="scientific">Leptolyngbya sp. NK1-12</name>
    <dbReference type="NCBI Taxonomy" id="2547451"/>
    <lineage>
        <taxon>Bacteria</taxon>
        <taxon>Bacillati</taxon>
        <taxon>Cyanobacteriota</taxon>
        <taxon>Cyanophyceae</taxon>
        <taxon>Leptolyngbyales</taxon>
        <taxon>Leptolyngbyaceae</taxon>
        <taxon>Leptolyngbya group</taxon>
        <taxon>Leptolyngbya</taxon>
    </lineage>
</organism>
<dbReference type="GO" id="GO:0004521">
    <property type="term" value="F:RNA endonuclease activity"/>
    <property type="evidence" value="ECO:0007669"/>
    <property type="project" value="InterPro"/>
</dbReference>
<dbReference type="InterPro" id="IPR039018">
    <property type="entry name" value="VapC20-like"/>
</dbReference>
<dbReference type="RefSeq" id="WP_316432486.1">
    <property type="nucleotide sequence ID" value="NZ_CP053586.1"/>
</dbReference>
<dbReference type="SUPFAM" id="SSF88723">
    <property type="entry name" value="PIN domain-like"/>
    <property type="match status" value="1"/>
</dbReference>